<reference evidence="2" key="2">
    <citation type="submission" date="2021-05" db="EMBL/GenBank/DDBJ databases">
        <authorList>
            <person name="Moolhuijzen P.M."/>
            <person name="Moffat C.S."/>
        </authorList>
    </citation>
    <scope>NUCLEOTIDE SEQUENCE</scope>
    <source>
        <strain evidence="2">86-124</strain>
    </source>
</reference>
<evidence type="ECO:0000313" key="2">
    <source>
        <dbReference type="EMBL" id="KAI1515586.1"/>
    </source>
</evidence>
<sequence length="85" mass="9167">MKQISSGTLFFLPLEGNLRVQNVNVNLDPPQKSELVPAQAPDLDMDRALDAPNGLLRVQHDVKSSSWLCRTTQPGPAGSATDNSP</sequence>
<dbReference type="EMBL" id="NRDI02000006">
    <property type="protein sequence ID" value="KAI1515586.1"/>
    <property type="molecule type" value="Genomic_DNA"/>
</dbReference>
<name>A0A2W1CXK1_9PLEO</name>
<keyword evidence="4" id="KW-1185">Reference proteome</keyword>
<dbReference type="EMBL" id="NQIK02000008">
    <property type="protein sequence ID" value="KAF7567195.1"/>
    <property type="molecule type" value="Genomic_DNA"/>
</dbReference>
<dbReference type="Proteomes" id="UP000249757">
    <property type="component" value="Unassembled WGS sequence"/>
</dbReference>
<evidence type="ECO:0000313" key="4">
    <source>
        <dbReference type="Proteomes" id="UP000249757"/>
    </source>
</evidence>
<evidence type="ECO:0000313" key="1">
    <source>
        <dbReference type="EMBL" id="KAF7567195.1"/>
    </source>
</evidence>
<gene>
    <name evidence="2" type="ORF">Ptr86124_005587</name>
    <name evidence="1" type="ORF">PtrM4_137860</name>
</gene>
<evidence type="ECO:0000313" key="3">
    <source>
        <dbReference type="Proteomes" id="UP000245464"/>
    </source>
</evidence>
<dbReference type="AlphaFoldDB" id="A0A2W1CXK1"/>
<accession>A0A2W1CXK1</accession>
<reference evidence="1" key="1">
    <citation type="journal article" date="2018" name="BMC Genomics">
        <title>Comparative genomics of the wheat fungal pathogen Pyrenophora tritici-repentis reveals chromosomal variations and genome plasticity.</title>
        <authorList>
            <person name="Moolhuijzen P."/>
            <person name="See P.T."/>
            <person name="Hane J.K."/>
            <person name="Shi G."/>
            <person name="Liu Z."/>
            <person name="Oliver R.P."/>
            <person name="Moffat C.S."/>
        </authorList>
    </citation>
    <scope>NUCLEOTIDE SEQUENCE [LARGE SCALE GENOMIC DNA]</scope>
    <source>
        <strain evidence="1">M4</strain>
    </source>
</reference>
<proteinExistence type="predicted"/>
<reference evidence="2" key="3">
    <citation type="journal article" date="2022" name="bioRxiv">
        <title>A global pangenome for the wheat fungal pathogen Pyrenophora tritici-repentis and prediction of effector protein structural homology.</title>
        <authorList>
            <person name="Moolhuijzen P."/>
            <person name="See P.T."/>
            <person name="Shi G."/>
            <person name="Powell H.R."/>
            <person name="Cockram J."/>
            <person name="Jorgensen L.N."/>
            <person name="Benslimane H."/>
            <person name="Strelkov S.E."/>
            <person name="Turner J."/>
            <person name="Liu Z."/>
            <person name="Moffat C.S."/>
        </authorList>
    </citation>
    <scope>NUCLEOTIDE SEQUENCE</scope>
    <source>
        <strain evidence="2">86-124</strain>
    </source>
</reference>
<comment type="caution">
    <text evidence="1">The sequence shown here is derived from an EMBL/GenBank/DDBJ whole genome shotgun (WGS) entry which is preliminary data.</text>
</comment>
<dbReference type="Proteomes" id="UP000245464">
    <property type="component" value="Chromosome 8"/>
</dbReference>
<reference evidence="4" key="4">
    <citation type="journal article" date="2022" name="Microb. Genom.">
        <title>A global pangenome for the wheat fungal pathogen Pyrenophora tritici-repentis and prediction of effector protein structural homology.</title>
        <authorList>
            <person name="Moolhuijzen P.M."/>
            <person name="See P.T."/>
            <person name="Shi G."/>
            <person name="Powell H.R."/>
            <person name="Cockram J."/>
            <person name="Jorgensen L.N."/>
            <person name="Benslimane H."/>
            <person name="Strelkov S.E."/>
            <person name="Turner J."/>
            <person name="Liu Z."/>
            <person name="Moffat C.S."/>
        </authorList>
    </citation>
    <scope>NUCLEOTIDE SEQUENCE [LARGE SCALE GENOMIC DNA]</scope>
</reference>
<protein>
    <submittedName>
        <fullName evidence="1">Uncharacterized protein</fullName>
    </submittedName>
</protein>
<organism evidence="1 3">
    <name type="scientific">Pyrenophora tritici-repentis</name>
    <dbReference type="NCBI Taxonomy" id="45151"/>
    <lineage>
        <taxon>Eukaryota</taxon>
        <taxon>Fungi</taxon>
        <taxon>Dikarya</taxon>
        <taxon>Ascomycota</taxon>
        <taxon>Pezizomycotina</taxon>
        <taxon>Dothideomycetes</taxon>
        <taxon>Pleosporomycetidae</taxon>
        <taxon>Pleosporales</taxon>
        <taxon>Pleosporineae</taxon>
        <taxon>Pleosporaceae</taxon>
        <taxon>Pyrenophora</taxon>
    </lineage>
</organism>